<sequence length="443" mass="46709">MIANLASLLPYLALAGLALEAAPVSAAHGVQRHPRDRHTKHIERAHKVDARMSPVGAKHKIIRRADGSQCRVRPTSATTEAVAVETAAATEAASTADSYSVEAAAYTEAASTDAAYTEAAASSVYTEAAYASPTESSAEAQQTEAASSSVYTEAASTEAASAVTTASSSSSTAGAASSGGTTNVGSKFGAAWPNGDYASSSDPNYIGNYIGSKTSWYYTWAASSVSAGDNLGLEFVPMLWGPSSDLVSAWWAAQSSWPSSVKHALFFNEPNESSQSNVAVNDAISYWMNDYLPVRASKGLLLGSAATTSAPSGLTWVTDFPTACTGAGNSAADCAADFVPVHWYDVSATDFQTYLTNFHTGTGLPLWVTEYACQNFNGGAQCSDSETWSLHQTMAAWMDEQDFIQRYSPFGMMENMQGVEQYNALMDTSGSITDLGTYYIYSS</sequence>
<accession>A0A427XND6</accession>
<evidence type="ECO:0000259" key="2">
    <source>
        <dbReference type="Pfam" id="PF11790"/>
    </source>
</evidence>
<dbReference type="InterPro" id="IPR017853">
    <property type="entry name" value="GH"/>
</dbReference>
<keyword evidence="4" id="KW-1185">Reference proteome</keyword>
<gene>
    <name evidence="3" type="ORF">EHS24_008909</name>
</gene>
<name>A0A427XND6_9TREE</name>
<dbReference type="PANTHER" id="PTHR34154:SF3">
    <property type="entry name" value="ALKALI-SENSITIVE LINKAGE PROTEIN 1"/>
    <property type="match status" value="1"/>
</dbReference>
<evidence type="ECO:0000313" key="3">
    <source>
        <dbReference type="EMBL" id="RSH80333.1"/>
    </source>
</evidence>
<dbReference type="GO" id="GO:0071966">
    <property type="term" value="P:fungal-type cell wall polysaccharide metabolic process"/>
    <property type="evidence" value="ECO:0007669"/>
    <property type="project" value="TreeGrafter"/>
</dbReference>
<protein>
    <recommendedName>
        <fullName evidence="2">Asl1-like glycosyl hydrolase catalytic domain-containing protein</fullName>
    </recommendedName>
</protein>
<reference evidence="3 4" key="1">
    <citation type="submission" date="2018-11" db="EMBL/GenBank/DDBJ databases">
        <title>Genome sequence of Apiotrichum porosum DSM 27194.</title>
        <authorList>
            <person name="Aliyu H."/>
            <person name="Gorte O."/>
            <person name="Ochsenreither K."/>
        </authorList>
    </citation>
    <scope>NUCLEOTIDE SEQUENCE [LARGE SCALE GENOMIC DNA]</scope>
    <source>
        <strain evidence="3 4">DSM 27194</strain>
    </source>
</reference>
<organism evidence="3 4">
    <name type="scientific">Apiotrichum porosum</name>
    <dbReference type="NCBI Taxonomy" id="105984"/>
    <lineage>
        <taxon>Eukaryota</taxon>
        <taxon>Fungi</taxon>
        <taxon>Dikarya</taxon>
        <taxon>Basidiomycota</taxon>
        <taxon>Agaricomycotina</taxon>
        <taxon>Tremellomycetes</taxon>
        <taxon>Trichosporonales</taxon>
        <taxon>Trichosporonaceae</taxon>
        <taxon>Apiotrichum</taxon>
    </lineage>
</organism>
<evidence type="ECO:0000256" key="1">
    <source>
        <dbReference type="SAM" id="SignalP"/>
    </source>
</evidence>
<dbReference type="SUPFAM" id="SSF51445">
    <property type="entry name" value="(Trans)glycosidases"/>
    <property type="match status" value="1"/>
</dbReference>
<dbReference type="STRING" id="105984.A0A427XND6"/>
<dbReference type="Proteomes" id="UP000279236">
    <property type="component" value="Unassembled WGS sequence"/>
</dbReference>
<dbReference type="OrthoDB" id="5959761at2759"/>
<feature type="chain" id="PRO_5019079847" description="Asl1-like glycosyl hydrolase catalytic domain-containing protein" evidence="1">
    <location>
        <begin position="27"/>
        <end position="443"/>
    </location>
</feature>
<feature type="signal peptide" evidence="1">
    <location>
        <begin position="1"/>
        <end position="26"/>
    </location>
</feature>
<dbReference type="Pfam" id="PF11790">
    <property type="entry name" value="Glyco_hydro_cc"/>
    <property type="match status" value="1"/>
</dbReference>
<feature type="domain" description="Asl1-like glycosyl hydrolase catalytic" evidence="2">
    <location>
        <begin position="191"/>
        <end position="439"/>
    </location>
</feature>
<proteinExistence type="predicted"/>
<keyword evidence="1" id="KW-0732">Signal</keyword>
<evidence type="ECO:0000313" key="4">
    <source>
        <dbReference type="Proteomes" id="UP000279236"/>
    </source>
</evidence>
<comment type="caution">
    <text evidence="3">The sequence shown here is derived from an EMBL/GenBank/DDBJ whole genome shotgun (WGS) entry which is preliminary data.</text>
</comment>
<dbReference type="InterPro" id="IPR024655">
    <property type="entry name" value="Asl1_glyco_hydro_catalytic"/>
</dbReference>
<dbReference type="AlphaFoldDB" id="A0A427XND6"/>
<dbReference type="PANTHER" id="PTHR34154">
    <property type="entry name" value="ALKALI-SENSITIVE LINKAGE PROTEIN 1"/>
    <property type="match status" value="1"/>
</dbReference>
<dbReference type="EMBL" id="RSCE01000008">
    <property type="protein sequence ID" value="RSH80333.1"/>
    <property type="molecule type" value="Genomic_DNA"/>
</dbReference>
<dbReference type="GeneID" id="39593452"/>
<dbReference type="GO" id="GO:0009277">
    <property type="term" value="C:fungal-type cell wall"/>
    <property type="evidence" value="ECO:0007669"/>
    <property type="project" value="TreeGrafter"/>
</dbReference>
<dbReference type="InterPro" id="IPR053183">
    <property type="entry name" value="ASL1"/>
</dbReference>
<dbReference type="RefSeq" id="XP_028475280.1">
    <property type="nucleotide sequence ID" value="XM_028624208.1"/>
</dbReference>